<dbReference type="GO" id="GO:0030008">
    <property type="term" value="C:TRAPP complex"/>
    <property type="evidence" value="ECO:0007669"/>
    <property type="project" value="TreeGrafter"/>
</dbReference>
<organism evidence="2 3">
    <name type="scientific">Clathrus columnatus</name>
    <dbReference type="NCBI Taxonomy" id="1419009"/>
    <lineage>
        <taxon>Eukaryota</taxon>
        <taxon>Fungi</taxon>
        <taxon>Dikarya</taxon>
        <taxon>Basidiomycota</taxon>
        <taxon>Agaricomycotina</taxon>
        <taxon>Agaricomycetes</taxon>
        <taxon>Phallomycetidae</taxon>
        <taxon>Phallales</taxon>
        <taxon>Clathraceae</taxon>
        <taxon>Clathrus</taxon>
    </lineage>
</organism>
<sequence length="443" mass="48710">MSSDVVPNVEPLTAPELPDPFSKDDGSGTPSPQPSGHSSQITISGPVTDVPLQPEVLSSLPVNEPVSPNVVKSLNENKSLPTPNPDGETQPELYVPGLVVSGLFLPVPNTDPLNTLLAKYITDPNQRPPRDLSGPYRDKDFHTLVMTNSWRSLAKMARDRIVATPPSDLTLILELWYIRLSSLARMRLYNQASAECTSLFTVLNGVEPLTARNHLFNEVLPFELEIMNARVRYWSDDHIGYLDALMVLFNKCKRRAKECSKAGNETGHGMWVERGTRITLIIASQMIEMKDILSAARLLSSLTEQPNASPALFSAIARIYVCCGHLKTASKYFSIVENHPKADETSKNMNRALEAIAYGKFEEAVQILRHVTDANPDNAVAANNLAVALFGTGRVQEGIKIMEKLLKDSPLAVTSAEPWLFNLYVAKWSGDGLRVSSLRLPAA</sequence>
<protein>
    <recommendedName>
        <fullName evidence="4">Trafficking protein particle complex subunit 12</fullName>
    </recommendedName>
</protein>
<evidence type="ECO:0000313" key="3">
    <source>
        <dbReference type="Proteomes" id="UP001050691"/>
    </source>
</evidence>
<dbReference type="EMBL" id="BPWL01000006">
    <property type="protein sequence ID" value="GJJ11256.1"/>
    <property type="molecule type" value="Genomic_DNA"/>
</dbReference>
<gene>
    <name evidence="2" type="ORF">Clacol_005488</name>
</gene>
<comment type="caution">
    <text evidence="2">The sequence shown here is derived from an EMBL/GenBank/DDBJ whole genome shotgun (WGS) entry which is preliminary data.</text>
</comment>
<feature type="compositionally biased region" description="Polar residues" evidence="1">
    <location>
        <begin position="28"/>
        <end position="45"/>
    </location>
</feature>
<feature type="region of interest" description="Disordered" evidence="1">
    <location>
        <begin position="1"/>
        <end position="92"/>
    </location>
</feature>
<dbReference type="Gene3D" id="1.25.40.10">
    <property type="entry name" value="Tetratricopeptide repeat domain"/>
    <property type="match status" value="1"/>
</dbReference>
<dbReference type="AlphaFoldDB" id="A0AAV5AFJ8"/>
<feature type="compositionally biased region" description="Polar residues" evidence="1">
    <location>
        <begin position="70"/>
        <end position="81"/>
    </location>
</feature>
<evidence type="ECO:0000313" key="2">
    <source>
        <dbReference type="EMBL" id="GJJ11256.1"/>
    </source>
</evidence>
<evidence type="ECO:0008006" key="4">
    <source>
        <dbReference type="Google" id="ProtNLM"/>
    </source>
</evidence>
<dbReference type="Pfam" id="PF14559">
    <property type="entry name" value="TPR_19"/>
    <property type="match status" value="1"/>
</dbReference>
<dbReference type="Proteomes" id="UP001050691">
    <property type="component" value="Unassembled WGS sequence"/>
</dbReference>
<accession>A0AAV5AFJ8</accession>
<dbReference type="SUPFAM" id="SSF48452">
    <property type="entry name" value="TPR-like"/>
    <property type="match status" value="1"/>
</dbReference>
<dbReference type="InterPro" id="IPR011990">
    <property type="entry name" value="TPR-like_helical_dom_sf"/>
</dbReference>
<dbReference type="PANTHER" id="PTHR21581:SF6">
    <property type="entry name" value="TRAFFICKING PROTEIN PARTICLE COMPLEX SUBUNIT 12"/>
    <property type="match status" value="1"/>
</dbReference>
<reference evidence="2" key="1">
    <citation type="submission" date="2021-10" db="EMBL/GenBank/DDBJ databases">
        <title>De novo Genome Assembly of Clathrus columnatus (Basidiomycota, Fungi) Using Illumina and Nanopore Sequence Data.</title>
        <authorList>
            <person name="Ogiso-Tanaka E."/>
            <person name="Itagaki H."/>
            <person name="Hosoya T."/>
            <person name="Hosaka K."/>
        </authorList>
    </citation>
    <scope>NUCLEOTIDE SEQUENCE</scope>
    <source>
        <strain evidence="2">MO-923</strain>
    </source>
</reference>
<dbReference type="GO" id="GO:0005794">
    <property type="term" value="C:Golgi apparatus"/>
    <property type="evidence" value="ECO:0007669"/>
    <property type="project" value="TreeGrafter"/>
</dbReference>
<name>A0AAV5AFJ8_9AGAM</name>
<keyword evidence="3" id="KW-1185">Reference proteome</keyword>
<dbReference type="PANTHER" id="PTHR21581">
    <property type="entry name" value="D-ALANYL-D-ALANINE CARBOXYPEPTIDASE"/>
    <property type="match status" value="1"/>
</dbReference>
<evidence type="ECO:0000256" key="1">
    <source>
        <dbReference type="SAM" id="MobiDB-lite"/>
    </source>
</evidence>
<proteinExistence type="predicted"/>